<dbReference type="OMA" id="WVIHISG"/>
<dbReference type="KEGG" id="gtr:GLOTRDRAFT_49236"/>
<reference evidence="2 3" key="1">
    <citation type="journal article" date="2012" name="Science">
        <title>The Paleozoic origin of enzymatic lignin decomposition reconstructed from 31 fungal genomes.</title>
        <authorList>
            <person name="Floudas D."/>
            <person name="Binder M."/>
            <person name="Riley R."/>
            <person name="Barry K."/>
            <person name="Blanchette R.A."/>
            <person name="Henrissat B."/>
            <person name="Martinez A.T."/>
            <person name="Otillar R."/>
            <person name="Spatafora J.W."/>
            <person name="Yadav J.S."/>
            <person name="Aerts A."/>
            <person name="Benoit I."/>
            <person name="Boyd A."/>
            <person name="Carlson A."/>
            <person name="Copeland A."/>
            <person name="Coutinho P.M."/>
            <person name="de Vries R.P."/>
            <person name="Ferreira P."/>
            <person name="Findley K."/>
            <person name="Foster B."/>
            <person name="Gaskell J."/>
            <person name="Glotzer D."/>
            <person name="Gorecki P."/>
            <person name="Heitman J."/>
            <person name="Hesse C."/>
            <person name="Hori C."/>
            <person name="Igarashi K."/>
            <person name="Jurgens J.A."/>
            <person name="Kallen N."/>
            <person name="Kersten P."/>
            <person name="Kohler A."/>
            <person name="Kuees U."/>
            <person name="Kumar T.K.A."/>
            <person name="Kuo A."/>
            <person name="LaButti K."/>
            <person name="Larrondo L.F."/>
            <person name="Lindquist E."/>
            <person name="Ling A."/>
            <person name="Lombard V."/>
            <person name="Lucas S."/>
            <person name="Lundell T."/>
            <person name="Martin R."/>
            <person name="McLaughlin D.J."/>
            <person name="Morgenstern I."/>
            <person name="Morin E."/>
            <person name="Murat C."/>
            <person name="Nagy L.G."/>
            <person name="Nolan M."/>
            <person name="Ohm R.A."/>
            <person name="Patyshakuliyeva A."/>
            <person name="Rokas A."/>
            <person name="Ruiz-Duenas F.J."/>
            <person name="Sabat G."/>
            <person name="Salamov A."/>
            <person name="Samejima M."/>
            <person name="Schmutz J."/>
            <person name="Slot J.C."/>
            <person name="St John F."/>
            <person name="Stenlid J."/>
            <person name="Sun H."/>
            <person name="Sun S."/>
            <person name="Syed K."/>
            <person name="Tsang A."/>
            <person name="Wiebenga A."/>
            <person name="Young D."/>
            <person name="Pisabarro A."/>
            <person name="Eastwood D.C."/>
            <person name="Martin F."/>
            <person name="Cullen D."/>
            <person name="Grigoriev I.V."/>
            <person name="Hibbett D.S."/>
        </authorList>
    </citation>
    <scope>NUCLEOTIDE SEQUENCE [LARGE SCALE GENOMIC DNA]</scope>
    <source>
        <strain evidence="2 3">ATCC 11539</strain>
    </source>
</reference>
<dbReference type="AlphaFoldDB" id="S7PV19"/>
<dbReference type="EMBL" id="KB469311">
    <property type="protein sequence ID" value="EPQ51212.1"/>
    <property type="molecule type" value="Genomic_DNA"/>
</dbReference>
<proteinExistence type="predicted"/>
<accession>S7PV19</accession>
<dbReference type="eggNOG" id="ENOG502SJ45">
    <property type="taxonomic scope" value="Eukaryota"/>
</dbReference>
<gene>
    <name evidence="2" type="ORF">GLOTRDRAFT_49236</name>
</gene>
<dbReference type="Proteomes" id="UP000030669">
    <property type="component" value="Unassembled WGS sequence"/>
</dbReference>
<evidence type="ECO:0000313" key="3">
    <source>
        <dbReference type="Proteomes" id="UP000030669"/>
    </source>
</evidence>
<dbReference type="OrthoDB" id="2506088at2759"/>
<evidence type="ECO:0000256" key="1">
    <source>
        <dbReference type="SAM" id="MobiDB-lite"/>
    </source>
</evidence>
<feature type="compositionally biased region" description="Basic and acidic residues" evidence="1">
    <location>
        <begin position="1027"/>
        <end position="1069"/>
    </location>
</feature>
<dbReference type="RefSeq" id="XP_007870186.1">
    <property type="nucleotide sequence ID" value="XM_007871995.1"/>
</dbReference>
<organism evidence="2 3">
    <name type="scientific">Gloeophyllum trabeum (strain ATCC 11539 / FP-39264 / Madison 617)</name>
    <name type="common">Brown rot fungus</name>
    <dbReference type="NCBI Taxonomy" id="670483"/>
    <lineage>
        <taxon>Eukaryota</taxon>
        <taxon>Fungi</taxon>
        <taxon>Dikarya</taxon>
        <taxon>Basidiomycota</taxon>
        <taxon>Agaricomycotina</taxon>
        <taxon>Agaricomycetes</taxon>
        <taxon>Gloeophyllales</taxon>
        <taxon>Gloeophyllaceae</taxon>
        <taxon>Gloeophyllum</taxon>
    </lineage>
</organism>
<keyword evidence="3" id="KW-1185">Reference proteome</keyword>
<dbReference type="GeneID" id="19306644"/>
<sequence>MSNITASEAQMWDDVEMGAVDFDCGDDPKVSERERLDRAIASLWTATNDFSLTDSVEVDSAARQWEEFDAQEDILTDILQNIKLSVDDIRERQFSDFTGSSPESEWFPYGSKTMFLLDMLENLPRMRVSDTLMRVIIWVLKETGARDVPSFDALRKMQEGMRERCGVPTHQHRTSRGNIFYYNDVRTLIAKDWSTLAVRKHMHLYPVIPSGPISEVWHAEKFRKELDLDILSPMYDAGQDHHYYVNEFARMKTGQFVVPIRWLEREEDSQIVADAYAVAEYQGTYKIDDSRTIIIETKHLDADFLDLIDQNLVPICDQATIDAGHRARMPNPLRKIAAGDPLYTSFVDYWSDDVSGNRTKSYNKHVNACVVHRNLPRRLLQQEVHVHFISTSQNASAPEQFRAFKETVEATHKEPVQVRDAITGQDLRFRLFTNTGPGDNPLQSEMCGHIGGKGNYYCRKCFAGGTQEFKQTNEGYESLFHVGVPRTALATVAEVEKQLEAACTGIAERVKELQTSTGVKDGYTQPWIEKIIDRAREMRKDSRRSQESIREELMDWVRARRHDIINPVLTMQAFDPAKDTPIEILHTILLGIVKYVWHGTHTSWSDEQKKTYAIRLQSTDAKGLSIHAIRADYLMQYANSLIGRQLKTVAQVSVFAVHDLVDPTCFSLWKACGELIALLWYPEILHLDDYLHDLEIAVANVLDIFAEIEPSKIITKIKLHLLSHIKDDVRRLGPILGEMDEIFECYNGVFRNCSVFSNHLAPSRDIALDLSAQESFKHRVMGGFWPSVAGDGRWECAGPKVLDYLHKHPILQRHLGWSSGEEPASLGSVKLASHLKGTRQRPTARWADTTASKAINSGSVTTKPSSRWTIGKSVISKSQESCLCGAWVIAECPISAPGERMIGRIAEILEEEGSGQVLVTIERFEVGETRDITFGMPTLSRRCGEPTFISISPSTVEFCINVQHNCQRERCAATGQRAKKQERLETNIMEAVLAHSSDDHFLINTHSLHNPQLLRQVLPPHLTRPMPRFDEHRNRKEKHAELAAKLRADTVSKRKKAEEAKLQKQREEAVGGQSSKKRKKV</sequence>
<evidence type="ECO:0000313" key="2">
    <source>
        <dbReference type="EMBL" id="EPQ51212.1"/>
    </source>
</evidence>
<dbReference type="PANTHER" id="PTHR31912:SF34">
    <property type="entry name" value="NOTOCHORD-RELATED PROTEIN"/>
    <property type="match status" value="1"/>
</dbReference>
<feature type="region of interest" description="Disordered" evidence="1">
    <location>
        <begin position="1022"/>
        <end position="1081"/>
    </location>
</feature>
<dbReference type="PANTHER" id="PTHR31912">
    <property type="entry name" value="IP13529P"/>
    <property type="match status" value="1"/>
</dbReference>
<protein>
    <submittedName>
        <fullName evidence="2">Uncharacterized protein</fullName>
    </submittedName>
</protein>
<dbReference type="HOGENOM" id="CLU_004591_2_0_1"/>
<name>S7PV19_GLOTA</name>